<name>A0AAU9ILJ0_9CILI</name>
<feature type="domain" description="FHA" evidence="1">
    <location>
        <begin position="408"/>
        <end position="457"/>
    </location>
</feature>
<organism evidence="2 3">
    <name type="scientific">Blepharisma stoltei</name>
    <dbReference type="NCBI Taxonomy" id="1481888"/>
    <lineage>
        <taxon>Eukaryota</taxon>
        <taxon>Sar</taxon>
        <taxon>Alveolata</taxon>
        <taxon>Ciliophora</taxon>
        <taxon>Postciliodesmatophora</taxon>
        <taxon>Heterotrichea</taxon>
        <taxon>Heterotrichida</taxon>
        <taxon>Blepharismidae</taxon>
        <taxon>Blepharisma</taxon>
    </lineage>
</organism>
<dbReference type="EMBL" id="CAJZBQ010000012">
    <property type="protein sequence ID" value="CAG9314626.1"/>
    <property type="molecule type" value="Genomic_DNA"/>
</dbReference>
<keyword evidence="3" id="KW-1185">Reference proteome</keyword>
<gene>
    <name evidence="2" type="ORF">BSTOLATCC_MIC11627</name>
</gene>
<proteinExistence type="predicted"/>
<dbReference type="InterPro" id="IPR008984">
    <property type="entry name" value="SMAD_FHA_dom_sf"/>
</dbReference>
<evidence type="ECO:0000259" key="1">
    <source>
        <dbReference type="PROSITE" id="PS50006"/>
    </source>
</evidence>
<dbReference type="AlphaFoldDB" id="A0AAU9ILJ0"/>
<accession>A0AAU9ILJ0</accession>
<sequence length="511" mass="59600">MVDDPSSRKDRALAGLKNEFDGLGILQVNLGTLKQEIKDFYEEIIHRLEIKRIDESILQLLLNSFEGFRQCLVEYRANEMKHPGTSDEIKLKIKEALKNINIALTTLLIGYPEYLEYTSQIAYNYFSVGTYSLDECIYKSKAAFHSNYLIGPDHENINWRIFWNNFSKDLDYALIPVSWILEREIKHQVNRGEEEVKTSRIEEFYKHIWLSRARFNSFKGRAELLKNLQNNLKIDYQLLQCQERLNQILILRVSGSPQPAYPKFPKGMTYEIGPLGLEGSDRYCRDRLVLFGKEIDENYINDITLPNATSLKPLQMAIYCSPRGFALQDFSEQGTYVKIKKDEFREVKKGLIIRLGFAWEIVIKDLEYPSRDPYSSSSLNEGCNIVLITHGNTECHAHKICSKDLPEFYIGRNPRQNTITVDEKSVSGQHIQFAFFNNMWMMKDLSSNGVWIRVGKYHERDGQEENYILEQIPKENILPSHYWIQNDDVIAFGKTKTVFEYKVWCIIKSLV</sequence>
<dbReference type="SUPFAM" id="SSF49879">
    <property type="entry name" value="SMAD/FHA domain"/>
    <property type="match status" value="2"/>
</dbReference>
<dbReference type="InterPro" id="IPR000253">
    <property type="entry name" value="FHA_dom"/>
</dbReference>
<dbReference type="CDD" id="cd00060">
    <property type="entry name" value="FHA"/>
    <property type="match status" value="1"/>
</dbReference>
<dbReference type="Pfam" id="PF00498">
    <property type="entry name" value="FHA"/>
    <property type="match status" value="1"/>
</dbReference>
<dbReference type="Proteomes" id="UP001162131">
    <property type="component" value="Unassembled WGS sequence"/>
</dbReference>
<evidence type="ECO:0000313" key="2">
    <source>
        <dbReference type="EMBL" id="CAG9314626.1"/>
    </source>
</evidence>
<protein>
    <recommendedName>
        <fullName evidence="1">FHA domain-containing protein</fullName>
    </recommendedName>
</protein>
<reference evidence="2" key="1">
    <citation type="submission" date="2021-09" db="EMBL/GenBank/DDBJ databases">
        <authorList>
            <consortium name="AG Swart"/>
            <person name="Singh M."/>
            <person name="Singh A."/>
            <person name="Seah K."/>
            <person name="Emmerich C."/>
        </authorList>
    </citation>
    <scope>NUCLEOTIDE SEQUENCE</scope>
    <source>
        <strain evidence="2">ATCC30299</strain>
    </source>
</reference>
<dbReference type="Gene3D" id="2.60.200.20">
    <property type="match status" value="1"/>
</dbReference>
<dbReference type="PROSITE" id="PS50006">
    <property type="entry name" value="FHA_DOMAIN"/>
    <property type="match status" value="1"/>
</dbReference>
<comment type="caution">
    <text evidence="2">The sequence shown here is derived from an EMBL/GenBank/DDBJ whole genome shotgun (WGS) entry which is preliminary data.</text>
</comment>
<evidence type="ECO:0000313" key="3">
    <source>
        <dbReference type="Proteomes" id="UP001162131"/>
    </source>
</evidence>